<name>S3CY34_OPHP1</name>
<dbReference type="InterPro" id="IPR023214">
    <property type="entry name" value="HAD_sf"/>
</dbReference>
<dbReference type="GO" id="GO:0016791">
    <property type="term" value="F:phosphatase activity"/>
    <property type="evidence" value="ECO:0007669"/>
    <property type="project" value="UniProtKB-ARBA"/>
</dbReference>
<dbReference type="SUPFAM" id="SSF56784">
    <property type="entry name" value="HAD-like"/>
    <property type="match status" value="1"/>
</dbReference>
<protein>
    <submittedName>
        <fullName evidence="5">Haloacid dehalogenase-like hydrolase</fullName>
    </submittedName>
</protein>
<dbReference type="InterPro" id="IPR023198">
    <property type="entry name" value="PGP-like_dom2"/>
</dbReference>
<dbReference type="NCBIfam" id="TIGR01509">
    <property type="entry name" value="HAD-SF-IA-v3"/>
    <property type="match status" value="1"/>
</dbReference>
<evidence type="ECO:0000256" key="2">
    <source>
        <dbReference type="ARBA" id="ARBA00022723"/>
    </source>
</evidence>
<dbReference type="GO" id="GO:0046872">
    <property type="term" value="F:metal ion binding"/>
    <property type="evidence" value="ECO:0007669"/>
    <property type="project" value="UniProtKB-KW"/>
</dbReference>
<keyword evidence="5" id="KW-0378">Hydrolase</keyword>
<dbReference type="PANTHER" id="PTHR46193">
    <property type="entry name" value="6-PHOSPHOGLUCONATE PHOSPHATASE"/>
    <property type="match status" value="1"/>
</dbReference>
<dbReference type="AlphaFoldDB" id="S3CY34"/>
<dbReference type="SFLD" id="SFLDS00003">
    <property type="entry name" value="Haloacid_Dehalogenase"/>
    <property type="match status" value="1"/>
</dbReference>
<comment type="cofactor">
    <cofactor evidence="1">
        <name>Mg(2+)</name>
        <dbReference type="ChEBI" id="CHEBI:18420"/>
    </cofactor>
</comment>
<dbReference type="Proteomes" id="UP000016923">
    <property type="component" value="Unassembled WGS sequence"/>
</dbReference>
<dbReference type="OrthoDB" id="2107174at2759"/>
<evidence type="ECO:0000256" key="1">
    <source>
        <dbReference type="ARBA" id="ARBA00001946"/>
    </source>
</evidence>
<dbReference type="VEuPathDB" id="FungiDB:F503_08316"/>
<dbReference type="OMA" id="FEACADI"/>
<keyword evidence="6" id="KW-1185">Reference proteome</keyword>
<gene>
    <name evidence="5" type="ORF">F503_08316</name>
</gene>
<dbReference type="Gene3D" id="3.40.50.1000">
    <property type="entry name" value="HAD superfamily/HAD-like"/>
    <property type="match status" value="1"/>
</dbReference>
<sequence>MGKIDTILFDCDNTLVLSEELAFEGCADLLNQICVTKGVDPSPNFTGSTLIKEFVGQNFRGMLKSLQTRYGFPLSADEVEKYVLSEEDVVIAKLRESLSPCVGVVPQLDALSKEGSHLLAVVSSSALRRVKVSLEVVGFDKYFAADHVYSAATSLPTPTSKPDPAVYIHAMKELGVQPSQSVAVEDSRSGTLSATRAKIPVIGYVGPYPEDRKESIEQELRASGAAVIMQHWDEFPAKLAEIEKLSN</sequence>
<dbReference type="Gene3D" id="1.10.150.240">
    <property type="entry name" value="Putative phosphatase, domain 2"/>
    <property type="match status" value="1"/>
</dbReference>
<dbReference type="InterPro" id="IPR036412">
    <property type="entry name" value="HAD-like_sf"/>
</dbReference>
<organism evidence="5 6">
    <name type="scientific">Ophiostoma piceae (strain UAMH 11346)</name>
    <name type="common">Sap stain fungus</name>
    <dbReference type="NCBI Taxonomy" id="1262450"/>
    <lineage>
        <taxon>Eukaryota</taxon>
        <taxon>Fungi</taxon>
        <taxon>Dikarya</taxon>
        <taxon>Ascomycota</taxon>
        <taxon>Pezizomycotina</taxon>
        <taxon>Sordariomycetes</taxon>
        <taxon>Sordariomycetidae</taxon>
        <taxon>Ophiostomatales</taxon>
        <taxon>Ophiostomataceae</taxon>
        <taxon>Ophiostoma</taxon>
    </lineage>
</organism>
<dbReference type="Pfam" id="PF13419">
    <property type="entry name" value="HAD_2"/>
    <property type="match status" value="1"/>
</dbReference>
<accession>S3CY34</accession>
<dbReference type="STRING" id="1262450.S3CY34"/>
<dbReference type="InterPro" id="IPR051600">
    <property type="entry name" value="Beta-PGM-like"/>
</dbReference>
<evidence type="ECO:0000313" key="5">
    <source>
        <dbReference type="EMBL" id="EPE05785.1"/>
    </source>
</evidence>
<proteinExistence type="predicted"/>
<dbReference type="SFLD" id="SFLDG01129">
    <property type="entry name" value="C1.5:_HAD__Beta-PGM__Phosphata"/>
    <property type="match status" value="1"/>
</dbReference>
<dbReference type="EMBL" id="KE148155">
    <property type="protein sequence ID" value="EPE05785.1"/>
    <property type="molecule type" value="Genomic_DNA"/>
</dbReference>
<evidence type="ECO:0000256" key="3">
    <source>
        <dbReference type="ARBA" id="ARBA00022842"/>
    </source>
</evidence>
<keyword evidence="4" id="KW-0119">Carbohydrate metabolism</keyword>
<evidence type="ECO:0000313" key="6">
    <source>
        <dbReference type="Proteomes" id="UP000016923"/>
    </source>
</evidence>
<dbReference type="InterPro" id="IPR041492">
    <property type="entry name" value="HAD_2"/>
</dbReference>
<reference evidence="5 6" key="1">
    <citation type="journal article" date="2013" name="BMC Genomics">
        <title>The genome and transcriptome of the pine saprophyte Ophiostoma piceae, and a comparison with the bark beetle-associated pine pathogen Grosmannia clavigera.</title>
        <authorList>
            <person name="Haridas S."/>
            <person name="Wang Y."/>
            <person name="Lim L."/>
            <person name="Massoumi Alamouti S."/>
            <person name="Jackman S."/>
            <person name="Docking R."/>
            <person name="Robertson G."/>
            <person name="Birol I."/>
            <person name="Bohlmann J."/>
            <person name="Breuil C."/>
        </authorList>
    </citation>
    <scope>NUCLEOTIDE SEQUENCE [LARGE SCALE GENOMIC DNA]</scope>
    <source>
        <strain evidence="5 6">UAMH 11346</strain>
    </source>
</reference>
<keyword evidence="2" id="KW-0479">Metal-binding</keyword>
<dbReference type="PANTHER" id="PTHR46193:SF18">
    <property type="entry name" value="HEXITOL PHOSPHATASE B"/>
    <property type="match status" value="1"/>
</dbReference>
<dbReference type="HOGENOM" id="CLU_045011_14_1_1"/>
<evidence type="ECO:0000256" key="4">
    <source>
        <dbReference type="ARBA" id="ARBA00023277"/>
    </source>
</evidence>
<dbReference type="InterPro" id="IPR006439">
    <property type="entry name" value="HAD-SF_hydro_IA"/>
</dbReference>
<keyword evidence="3" id="KW-0460">Magnesium</keyword>
<dbReference type="eggNOG" id="ENOG502REF4">
    <property type="taxonomic scope" value="Eukaryota"/>
</dbReference>